<dbReference type="Pfam" id="PF13280">
    <property type="entry name" value="WYL"/>
    <property type="match status" value="1"/>
</dbReference>
<accession>A0A4Q5M5I0</accession>
<comment type="caution">
    <text evidence="3">The sequence shown here is derived from an EMBL/GenBank/DDBJ whole genome shotgun (WGS) entry which is preliminary data.</text>
</comment>
<evidence type="ECO:0000313" key="3">
    <source>
        <dbReference type="EMBL" id="RYU97163.1"/>
    </source>
</evidence>
<dbReference type="Proteomes" id="UP000293162">
    <property type="component" value="Unassembled WGS sequence"/>
</dbReference>
<organism evidence="3 4">
    <name type="scientific">Emticicia agri</name>
    <dbReference type="NCBI Taxonomy" id="2492393"/>
    <lineage>
        <taxon>Bacteria</taxon>
        <taxon>Pseudomonadati</taxon>
        <taxon>Bacteroidota</taxon>
        <taxon>Cytophagia</taxon>
        <taxon>Cytophagales</taxon>
        <taxon>Leadbetterellaceae</taxon>
        <taxon>Emticicia</taxon>
    </lineage>
</organism>
<proteinExistence type="predicted"/>
<evidence type="ECO:0000259" key="1">
    <source>
        <dbReference type="Pfam" id="PF13280"/>
    </source>
</evidence>
<dbReference type="PANTHER" id="PTHR34580">
    <property type="match status" value="1"/>
</dbReference>
<keyword evidence="4" id="KW-1185">Reference proteome</keyword>
<feature type="domain" description="WCX" evidence="2">
    <location>
        <begin position="255"/>
        <end position="330"/>
    </location>
</feature>
<dbReference type="InterPro" id="IPR057727">
    <property type="entry name" value="WCX_dom"/>
</dbReference>
<name>A0A4Q5M5I0_9BACT</name>
<protein>
    <submittedName>
        <fullName evidence="3">WYL domain-containing protein</fullName>
    </submittedName>
</protein>
<feature type="domain" description="WYL" evidence="1">
    <location>
        <begin position="155"/>
        <end position="221"/>
    </location>
</feature>
<dbReference type="EMBL" id="SEWF01000003">
    <property type="protein sequence ID" value="RYU97163.1"/>
    <property type="molecule type" value="Genomic_DNA"/>
</dbReference>
<dbReference type="InterPro" id="IPR051534">
    <property type="entry name" value="CBASS_pafABC_assoc_protein"/>
</dbReference>
<dbReference type="AlphaFoldDB" id="A0A4Q5M5I0"/>
<dbReference type="Pfam" id="PF25583">
    <property type="entry name" value="WCX"/>
    <property type="match status" value="1"/>
</dbReference>
<dbReference type="PANTHER" id="PTHR34580:SF9">
    <property type="entry name" value="SLL5097 PROTEIN"/>
    <property type="match status" value="1"/>
</dbReference>
<reference evidence="3 4" key="1">
    <citation type="submission" date="2019-02" db="EMBL/GenBank/DDBJ databases">
        <title>Bacterial novel species Emticicia sp. 17J42-9 isolated from soil.</title>
        <authorList>
            <person name="Jung H.-Y."/>
        </authorList>
    </citation>
    <scope>NUCLEOTIDE SEQUENCE [LARGE SCALE GENOMIC DNA]</scope>
    <source>
        <strain evidence="3 4">17J42-9</strain>
    </source>
</reference>
<sequence length="343" mass="40037">MPANRNALVRYKTIDACLRNRQRKWTLEDLVEKVSDTLYEYEGIDKGISVRTIQADIQMMRSDKLGYFAPIVVIDKKYYTYEDPKYSITNIPISNADLGRMNEAVELLKQFKGFSHFNQLNEVVQKLEDHVYAAAHKKQSVINFEKNENLKGLSYLDLLYHAIVQKKAIKLTYQSFKAHEANTFTFHVWWLKEFKNRWFAVGVRGIKKFITHLALDRIQSLCPDEKIDYIENDLYDSETFYQDVIGVTVSTNLRAEEITLFVAKADAPYVETKPLHHSQRILEKNENGIIIQIKVQLNFELEREILGFGDTMQVIAPEAFKKRIHARIHKSVQNYEANHLIQS</sequence>
<evidence type="ECO:0000259" key="2">
    <source>
        <dbReference type="Pfam" id="PF25583"/>
    </source>
</evidence>
<dbReference type="InterPro" id="IPR026881">
    <property type="entry name" value="WYL_dom"/>
</dbReference>
<dbReference type="OrthoDB" id="43316at2"/>
<gene>
    <name evidence="3" type="ORF">EWM59_02405</name>
</gene>
<evidence type="ECO:0000313" key="4">
    <source>
        <dbReference type="Proteomes" id="UP000293162"/>
    </source>
</evidence>
<dbReference type="RefSeq" id="WP_130019358.1">
    <property type="nucleotide sequence ID" value="NZ_SEWF01000003.1"/>
</dbReference>